<keyword evidence="4" id="KW-1185">Reference proteome</keyword>
<dbReference type="SMART" id="SM00014">
    <property type="entry name" value="acidPPc"/>
    <property type="match status" value="1"/>
</dbReference>
<dbReference type="InterPro" id="IPR036938">
    <property type="entry name" value="PAP2/HPO_sf"/>
</dbReference>
<gene>
    <name evidence="3" type="ORF">CBZ_04580</name>
</gene>
<dbReference type="Pfam" id="PF01569">
    <property type="entry name" value="PAP2"/>
    <property type="match status" value="1"/>
</dbReference>
<feature type="transmembrane region" description="Helical" evidence="1">
    <location>
        <begin position="175"/>
        <end position="196"/>
    </location>
</feature>
<dbReference type="Gene3D" id="1.20.144.10">
    <property type="entry name" value="Phosphatidic acid phosphatase type 2/haloperoxidase"/>
    <property type="match status" value="1"/>
</dbReference>
<organism evidence="3 4">
    <name type="scientific">Cellulomonas biazotea</name>
    <dbReference type="NCBI Taxonomy" id="1709"/>
    <lineage>
        <taxon>Bacteria</taxon>
        <taxon>Bacillati</taxon>
        <taxon>Actinomycetota</taxon>
        <taxon>Actinomycetes</taxon>
        <taxon>Micrococcales</taxon>
        <taxon>Cellulomonadaceae</taxon>
        <taxon>Cellulomonas</taxon>
    </lineage>
</organism>
<comment type="caution">
    <text evidence="3">The sequence shown here is derived from an EMBL/GenBank/DDBJ whole genome shotgun (WGS) entry which is preliminary data.</text>
</comment>
<reference evidence="3 4" key="1">
    <citation type="submission" date="2019-01" db="EMBL/GenBank/DDBJ databases">
        <title>Draft genome sequence of Cellulomonas takizawaensis strain TKZ-21.</title>
        <authorList>
            <person name="Yamamura H."/>
            <person name="Hayashi T."/>
            <person name="Hamada M."/>
            <person name="Serisawa Y."/>
            <person name="Matsuyama K."/>
            <person name="Nakagawa Y."/>
            <person name="Otoguro M."/>
            <person name="Yanagida F."/>
            <person name="Hayakawa M."/>
        </authorList>
    </citation>
    <scope>NUCLEOTIDE SEQUENCE [LARGE SCALE GENOMIC DNA]</scope>
    <source>
        <strain evidence="3 4">NBRC12680</strain>
    </source>
</reference>
<protein>
    <submittedName>
        <fullName evidence="3">Phosphatidic acid phosphatase</fullName>
    </submittedName>
</protein>
<feature type="transmembrane region" description="Helical" evidence="1">
    <location>
        <begin position="28"/>
        <end position="49"/>
    </location>
</feature>
<dbReference type="EMBL" id="BIMR01000022">
    <property type="protein sequence ID" value="GCE75402.1"/>
    <property type="molecule type" value="Genomic_DNA"/>
</dbReference>
<evidence type="ECO:0000256" key="1">
    <source>
        <dbReference type="SAM" id="Phobius"/>
    </source>
</evidence>
<feature type="transmembrane region" description="Helical" evidence="1">
    <location>
        <begin position="290"/>
        <end position="313"/>
    </location>
</feature>
<feature type="transmembrane region" description="Helical" evidence="1">
    <location>
        <begin position="202"/>
        <end position="222"/>
    </location>
</feature>
<evidence type="ECO:0000313" key="4">
    <source>
        <dbReference type="Proteomes" id="UP000289954"/>
    </source>
</evidence>
<keyword evidence="1" id="KW-0472">Membrane</keyword>
<dbReference type="AlphaFoldDB" id="A0A402DMP6"/>
<dbReference type="SUPFAM" id="SSF48317">
    <property type="entry name" value="Acid phosphatase/Vanadium-dependent haloperoxidase"/>
    <property type="match status" value="1"/>
</dbReference>
<dbReference type="OrthoDB" id="3240395at2"/>
<feature type="domain" description="Phosphatidic acid phosphatase type 2/haloperoxidase" evidence="2">
    <location>
        <begin position="111"/>
        <end position="217"/>
    </location>
</feature>
<feature type="transmembrane region" description="Helical" evidence="1">
    <location>
        <begin position="149"/>
        <end position="168"/>
    </location>
</feature>
<keyword evidence="1" id="KW-1133">Transmembrane helix</keyword>
<feature type="transmembrane region" description="Helical" evidence="1">
    <location>
        <begin position="252"/>
        <end position="270"/>
    </location>
</feature>
<proteinExistence type="predicted"/>
<feature type="transmembrane region" description="Helical" evidence="1">
    <location>
        <begin position="111"/>
        <end position="129"/>
    </location>
</feature>
<evidence type="ECO:0000313" key="3">
    <source>
        <dbReference type="EMBL" id="GCE75402.1"/>
    </source>
</evidence>
<dbReference type="Proteomes" id="UP000289954">
    <property type="component" value="Unassembled WGS sequence"/>
</dbReference>
<feature type="transmembrane region" description="Helical" evidence="1">
    <location>
        <begin position="86"/>
        <end position="104"/>
    </location>
</feature>
<keyword evidence="1" id="KW-0812">Transmembrane</keyword>
<name>A0A402DMP6_9CELL</name>
<dbReference type="InterPro" id="IPR000326">
    <property type="entry name" value="PAP2/HPO"/>
</dbReference>
<accession>A0A402DMP6</accession>
<sequence>MTYRGVVSSPPVTRPTPVVPPRAPDRRVGVVVVCVAVAVASVVGVWALWRVFVTTESGQLVELAALRGAEYGQTQLWRVAERVLDIVSVGFIAAVILAAMLIAVLRRRWELALQVAVLMVGANVTTRLLKLEVFYRPELGVPESYGNTLPSGHTTAAASVSVALLLVVPPRVRPWAALLGAGYTTATGVSTLIGQWHRPSDVVAAILVVLAWGAVACALVALTRRRAATSTGALRRVDEDGNAPAGRRSLRLAVGVLLVTGAASAGVAVLSLSRTWQHLGAVPSRADQVLAYVGGATGSLMAACVAFAVLLLLRQAAAARLPDS</sequence>
<evidence type="ECO:0000259" key="2">
    <source>
        <dbReference type="SMART" id="SM00014"/>
    </source>
</evidence>